<evidence type="ECO:0000313" key="2">
    <source>
        <dbReference type="Ensembl" id="ENSSPUP00000016261.1"/>
    </source>
</evidence>
<dbReference type="GO" id="GO:0005814">
    <property type="term" value="C:centriole"/>
    <property type="evidence" value="ECO:0007669"/>
    <property type="project" value="TreeGrafter"/>
</dbReference>
<name>A0A8D0GZH2_SPHPU</name>
<dbReference type="GeneTree" id="ENSGT00500000044984"/>
<reference evidence="2" key="1">
    <citation type="submission" date="2025-08" db="UniProtKB">
        <authorList>
            <consortium name="Ensembl"/>
        </authorList>
    </citation>
    <scope>IDENTIFICATION</scope>
</reference>
<dbReference type="InterPro" id="IPR026636">
    <property type="entry name" value="MPHOSPH9"/>
</dbReference>
<keyword evidence="3" id="KW-1185">Reference proteome</keyword>
<organism evidence="2 3">
    <name type="scientific">Sphenodon punctatus</name>
    <name type="common">Tuatara</name>
    <name type="synonym">Hatteria punctata</name>
    <dbReference type="NCBI Taxonomy" id="8508"/>
    <lineage>
        <taxon>Eukaryota</taxon>
        <taxon>Metazoa</taxon>
        <taxon>Chordata</taxon>
        <taxon>Craniata</taxon>
        <taxon>Vertebrata</taxon>
        <taxon>Euteleostomi</taxon>
        <taxon>Lepidosauria</taxon>
        <taxon>Sphenodontia</taxon>
        <taxon>Sphenodontidae</taxon>
        <taxon>Sphenodon</taxon>
    </lineage>
</organism>
<evidence type="ECO:0000313" key="3">
    <source>
        <dbReference type="Proteomes" id="UP000694392"/>
    </source>
</evidence>
<proteinExistence type="predicted"/>
<evidence type="ECO:0000256" key="1">
    <source>
        <dbReference type="SAM" id="MobiDB-lite"/>
    </source>
</evidence>
<protein>
    <submittedName>
        <fullName evidence="2">Uncharacterized protein</fullName>
    </submittedName>
</protein>
<reference evidence="2" key="2">
    <citation type="submission" date="2025-09" db="UniProtKB">
        <authorList>
            <consortium name="Ensembl"/>
        </authorList>
    </citation>
    <scope>IDENTIFICATION</scope>
</reference>
<dbReference type="Proteomes" id="UP000694392">
    <property type="component" value="Unplaced"/>
</dbReference>
<dbReference type="PANTHER" id="PTHR14926:SF1">
    <property type="entry name" value="M-PHASE PHOSPHOPROTEIN 9"/>
    <property type="match status" value="1"/>
</dbReference>
<dbReference type="AlphaFoldDB" id="A0A8D0GZH2"/>
<feature type="region of interest" description="Disordered" evidence="1">
    <location>
        <begin position="149"/>
        <end position="171"/>
    </location>
</feature>
<sequence>MGLRSETFEENELLVNQLKFHEAESQPTASAAPPKCYANSISVSSGYGTLSASELNSIKSTDINKRMENTKKISKAQDDASLTQEDSVIASVQNEGEFVLKTEECCSSLKDDILVFPTEFEHQVNEGQCGQINSKKPLTSWAQKLKQSQPKRANVEEESHVNPMQGNEQGKKFPFENTDLTADASSPSYTFYLTQPSPSPNSLVSEASGLSYWKLDEREMYLSLP</sequence>
<dbReference type="PANTHER" id="PTHR14926">
    <property type="entry name" value="M-PHASE PHOSPHOPROTEIN 9"/>
    <property type="match status" value="1"/>
</dbReference>
<accession>A0A8D0GZH2</accession>
<dbReference type="Ensembl" id="ENSSPUT00000017329.1">
    <property type="protein sequence ID" value="ENSSPUP00000016261.1"/>
    <property type="gene ID" value="ENSSPUG00000012588.1"/>
</dbReference>